<keyword evidence="5" id="KW-0808">Transferase</keyword>
<dbReference type="CDD" id="cd00082">
    <property type="entry name" value="HisKA"/>
    <property type="match status" value="1"/>
</dbReference>
<dbReference type="InterPro" id="IPR003594">
    <property type="entry name" value="HATPase_dom"/>
</dbReference>
<dbReference type="SUPFAM" id="SSF47384">
    <property type="entry name" value="Homodimeric domain of signal transducing histidine kinase"/>
    <property type="match status" value="1"/>
</dbReference>
<evidence type="ECO:0000256" key="8">
    <source>
        <dbReference type="ARBA" id="ARBA00022989"/>
    </source>
</evidence>
<dbReference type="Pfam" id="PF00512">
    <property type="entry name" value="HisKA"/>
    <property type="match status" value="1"/>
</dbReference>
<dbReference type="SMART" id="SM00388">
    <property type="entry name" value="HisKA"/>
    <property type="match status" value="1"/>
</dbReference>
<evidence type="ECO:0000256" key="9">
    <source>
        <dbReference type="ARBA" id="ARBA00023012"/>
    </source>
</evidence>
<name>I7ZAI7_9GAMM</name>
<dbReference type="GO" id="GO:0000155">
    <property type="term" value="F:phosphorelay sensor kinase activity"/>
    <property type="evidence" value="ECO:0007669"/>
    <property type="project" value="InterPro"/>
</dbReference>
<evidence type="ECO:0000313" key="14">
    <source>
        <dbReference type="EMBL" id="EIT68682.1"/>
    </source>
</evidence>
<evidence type="ECO:0000256" key="11">
    <source>
        <dbReference type="SAM" id="Phobius"/>
    </source>
</evidence>
<organism evidence="14 15">
    <name type="scientific">Hydrocarboniphaga effusa AP103</name>
    <dbReference type="NCBI Taxonomy" id="1172194"/>
    <lineage>
        <taxon>Bacteria</taxon>
        <taxon>Pseudomonadati</taxon>
        <taxon>Pseudomonadota</taxon>
        <taxon>Gammaproteobacteria</taxon>
        <taxon>Nevskiales</taxon>
        <taxon>Nevskiaceae</taxon>
        <taxon>Hydrocarboniphaga</taxon>
    </lineage>
</organism>
<dbReference type="STRING" id="1172194.WQQ_38770"/>
<gene>
    <name evidence="14" type="ORF">WQQ_38770</name>
</gene>
<dbReference type="RefSeq" id="WP_007186812.1">
    <property type="nucleotide sequence ID" value="NZ_AKGD01000003.1"/>
</dbReference>
<keyword evidence="15" id="KW-1185">Reference proteome</keyword>
<evidence type="ECO:0000256" key="4">
    <source>
        <dbReference type="ARBA" id="ARBA00022553"/>
    </source>
</evidence>
<dbReference type="EMBL" id="AKGD01000003">
    <property type="protein sequence ID" value="EIT68682.1"/>
    <property type="molecule type" value="Genomic_DNA"/>
</dbReference>
<dbReference type="InterPro" id="IPR003660">
    <property type="entry name" value="HAMP_dom"/>
</dbReference>
<dbReference type="PRINTS" id="PR00344">
    <property type="entry name" value="BCTRLSENSOR"/>
</dbReference>
<feature type="transmembrane region" description="Helical" evidence="11">
    <location>
        <begin position="21"/>
        <end position="42"/>
    </location>
</feature>
<comment type="catalytic activity">
    <reaction evidence="1">
        <text>ATP + protein L-histidine = ADP + protein N-phospho-L-histidine.</text>
        <dbReference type="EC" id="2.7.13.3"/>
    </reaction>
</comment>
<evidence type="ECO:0000256" key="10">
    <source>
        <dbReference type="ARBA" id="ARBA00023136"/>
    </source>
</evidence>
<evidence type="ECO:0000256" key="2">
    <source>
        <dbReference type="ARBA" id="ARBA00004370"/>
    </source>
</evidence>
<dbReference type="PROSITE" id="PS50109">
    <property type="entry name" value="HIS_KIN"/>
    <property type="match status" value="1"/>
</dbReference>
<dbReference type="SUPFAM" id="SSF55874">
    <property type="entry name" value="ATPase domain of HSP90 chaperone/DNA topoisomerase II/histidine kinase"/>
    <property type="match status" value="1"/>
</dbReference>
<dbReference type="InterPro" id="IPR005467">
    <property type="entry name" value="His_kinase_dom"/>
</dbReference>
<dbReference type="CDD" id="cd00075">
    <property type="entry name" value="HATPase"/>
    <property type="match status" value="1"/>
</dbReference>
<protein>
    <recommendedName>
        <fullName evidence="3">histidine kinase</fullName>
        <ecNumber evidence="3">2.7.13.3</ecNumber>
    </recommendedName>
</protein>
<dbReference type="SMART" id="SM00304">
    <property type="entry name" value="HAMP"/>
    <property type="match status" value="1"/>
</dbReference>
<dbReference type="PATRIC" id="fig|1172194.4.peg.3762"/>
<dbReference type="InterPro" id="IPR036890">
    <property type="entry name" value="HATPase_C_sf"/>
</dbReference>
<evidence type="ECO:0000256" key="6">
    <source>
        <dbReference type="ARBA" id="ARBA00022692"/>
    </source>
</evidence>
<sequence length="475" mass="51762">MPKSTERRLRTLFLRATSTRIIAVYGLLFVLWSSAVISFIYWESSRYLRTVIDEIIAQRMSYLSSVAPGQLTGAMNAITAMGNLTQGGVFDQQGRHLAGGLRQIPEGLAIDGRIVELSNVSTTAYGGAGPAVIPHVRAVAKRMPSGELVVLARDARVVDRIGNIIGGALLWGLSLTIIPGVVGGLLLARGPRRRIEKIGQTTELIIRGDFSQRLPVSSRHDELDMLTSIVNRMLGEIERLVGEIKGVCDNIAHDLRTPLTRLRAQLHRLRQQTPAEDIRSATLERCITDTDALLDRFRALLRISELEYLHRRAGFDGTDLSATLRQLHELYAPLAEDKGVRFSLEIVEPLEVRADTGLMFEAMSNLVSNAIKFTPAGGDVRLCAGLTPAGVRVDVVDSGPGIPAEERDSVLQRFYRSENCRDVEGFGLGLSIVAAIVRLHGFQLEIAAAHDGGGTRVSLRCWPEELVGAAAAKPG</sequence>
<feature type="domain" description="HAMP" evidence="13">
    <location>
        <begin position="193"/>
        <end position="242"/>
    </location>
</feature>
<dbReference type="PROSITE" id="PS50885">
    <property type="entry name" value="HAMP"/>
    <property type="match status" value="1"/>
</dbReference>
<dbReference type="Pfam" id="PF00672">
    <property type="entry name" value="HAMP"/>
    <property type="match status" value="1"/>
</dbReference>
<evidence type="ECO:0000313" key="15">
    <source>
        <dbReference type="Proteomes" id="UP000003704"/>
    </source>
</evidence>
<dbReference type="PANTHER" id="PTHR45436">
    <property type="entry name" value="SENSOR HISTIDINE KINASE YKOH"/>
    <property type="match status" value="1"/>
</dbReference>
<reference evidence="14 15" key="1">
    <citation type="journal article" date="2012" name="J. Bacteriol.">
        <title>Genome Sequence of n-Alkane-Degrading Hydrocarboniphaga effusa Strain AP103T (ATCC BAA-332T).</title>
        <authorList>
            <person name="Chang H.K."/>
            <person name="Zylstra G.J."/>
            <person name="Chae J.C."/>
        </authorList>
    </citation>
    <scope>NUCLEOTIDE SEQUENCE [LARGE SCALE GENOMIC DNA]</scope>
    <source>
        <strain evidence="14 15">AP103</strain>
    </source>
</reference>
<accession>I7ZAI7</accession>
<keyword evidence="8 11" id="KW-1133">Transmembrane helix</keyword>
<dbReference type="GO" id="GO:0005886">
    <property type="term" value="C:plasma membrane"/>
    <property type="evidence" value="ECO:0007669"/>
    <property type="project" value="TreeGrafter"/>
</dbReference>
<proteinExistence type="predicted"/>
<comment type="subcellular location">
    <subcellularLocation>
        <location evidence="2">Membrane</location>
    </subcellularLocation>
</comment>
<dbReference type="AlphaFoldDB" id="I7ZAI7"/>
<keyword evidence="10 11" id="KW-0472">Membrane</keyword>
<feature type="transmembrane region" description="Helical" evidence="11">
    <location>
        <begin position="164"/>
        <end position="188"/>
    </location>
</feature>
<dbReference type="Proteomes" id="UP000003704">
    <property type="component" value="Unassembled WGS sequence"/>
</dbReference>
<dbReference type="InterPro" id="IPR050428">
    <property type="entry name" value="TCS_sensor_his_kinase"/>
</dbReference>
<comment type="caution">
    <text evidence="14">The sequence shown here is derived from an EMBL/GenBank/DDBJ whole genome shotgun (WGS) entry which is preliminary data.</text>
</comment>
<dbReference type="Gene3D" id="3.30.565.10">
    <property type="entry name" value="Histidine kinase-like ATPase, C-terminal domain"/>
    <property type="match status" value="1"/>
</dbReference>
<evidence type="ECO:0000259" key="13">
    <source>
        <dbReference type="PROSITE" id="PS50885"/>
    </source>
</evidence>
<keyword evidence="4" id="KW-0597">Phosphoprotein</keyword>
<keyword evidence="6 11" id="KW-0812">Transmembrane</keyword>
<dbReference type="EC" id="2.7.13.3" evidence="3"/>
<dbReference type="PANTHER" id="PTHR45436:SF8">
    <property type="entry name" value="HISTIDINE KINASE"/>
    <property type="match status" value="1"/>
</dbReference>
<dbReference type="InterPro" id="IPR036097">
    <property type="entry name" value="HisK_dim/P_sf"/>
</dbReference>
<evidence type="ECO:0000256" key="1">
    <source>
        <dbReference type="ARBA" id="ARBA00000085"/>
    </source>
</evidence>
<dbReference type="Pfam" id="PF02518">
    <property type="entry name" value="HATPase_c"/>
    <property type="match status" value="1"/>
</dbReference>
<keyword evidence="9" id="KW-0902">Two-component regulatory system</keyword>
<dbReference type="InterPro" id="IPR003661">
    <property type="entry name" value="HisK_dim/P_dom"/>
</dbReference>
<dbReference type="SUPFAM" id="SSF158472">
    <property type="entry name" value="HAMP domain-like"/>
    <property type="match status" value="1"/>
</dbReference>
<evidence type="ECO:0000256" key="3">
    <source>
        <dbReference type="ARBA" id="ARBA00012438"/>
    </source>
</evidence>
<dbReference type="Gene3D" id="6.10.340.10">
    <property type="match status" value="1"/>
</dbReference>
<dbReference type="InterPro" id="IPR004358">
    <property type="entry name" value="Sig_transdc_His_kin-like_C"/>
</dbReference>
<evidence type="ECO:0000256" key="7">
    <source>
        <dbReference type="ARBA" id="ARBA00022777"/>
    </source>
</evidence>
<dbReference type="SMART" id="SM00387">
    <property type="entry name" value="HATPase_c"/>
    <property type="match status" value="1"/>
</dbReference>
<evidence type="ECO:0000259" key="12">
    <source>
        <dbReference type="PROSITE" id="PS50109"/>
    </source>
</evidence>
<feature type="domain" description="Histidine kinase" evidence="12">
    <location>
        <begin position="250"/>
        <end position="460"/>
    </location>
</feature>
<keyword evidence="7" id="KW-0418">Kinase</keyword>
<dbReference type="Gene3D" id="1.10.287.130">
    <property type="match status" value="1"/>
</dbReference>
<evidence type="ECO:0000256" key="5">
    <source>
        <dbReference type="ARBA" id="ARBA00022679"/>
    </source>
</evidence>
<dbReference type="CDD" id="cd06225">
    <property type="entry name" value="HAMP"/>
    <property type="match status" value="1"/>
</dbReference>